<feature type="domain" description="SCP" evidence="2">
    <location>
        <begin position="50"/>
        <end position="168"/>
    </location>
</feature>
<dbReference type="Proteomes" id="UP001632037">
    <property type="component" value="Unassembled WGS sequence"/>
</dbReference>
<feature type="signal peptide" evidence="1">
    <location>
        <begin position="1"/>
        <end position="24"/>
    </location>
</feature>
<keyword evidence="1" id="KW-0732">Signal</keyword>
<comment type="caution">
    <text evidence="3">The sequence shown here is derived from an EMBL/GenBank/DDBJ whole genome shotgun (WGS) entry which is preliminary data.</text>
</comment>
<dbReference type="Gene3D" id="3.40.33.10">
    <property type="entry name" value="CAP"/>
    <property type="match status" value="1"/>
</dbReference>
<sequence>MAITHSAAALLFVLAATSNGASEAANLRQVQRNLGGETYAQSDDYFSAMLAAVNKERAANGLSALCMNKKLQNAAQRHSDDQAKNNFMAHDGSDGSTMSKRVTDAGYQWNAVAENVAAGQVDVDAVMESWMNSPGHRANILGADYTMFGTAYVYNADSTYKHYWTQDFGAGSSEACDGSDSTQQYAVQY</sequence>
<dbReference type="PANTHER" id="PTHR31157:SF1">
    <property type="entry name" value="SCP DOMAIN-CONTAINING PROTEIN"/>
    <property type="match status" value="1"/>
</dbReference>
<proteinExistence type="predicted"/>
<dbReference type="EMBL" id="JBIMZQ010000020">
    <property type="protein sequence ID" value="KAL3665513.1"/>
    <property type="molecule type" value="Genomic_DNA"/>
</dbReference>
<dbReference type="AlphaFoldDB" id="A0ABD3FFF4"/>
<dbReference type="InterPro" id="IPR014044">
    <property type="entry name" value="CAP_dom"/>
</dbReference>
<dbReference type="InterPro" id="IPR035940">
    <property type="entry name" value="CAP_sf"/>
</dbReference>
<reference evidence="3 4" key="1">
    <citation type="submission" date="2024-09" db="EMBL/GenBank/DDBJ databases">
        <title>Genome sequencing and assembly of Phytophthora oleae, isolate VK10A, causative agent of rot of olive drupes.</title>
        <authorList>
            <person name="Conti Taguali S."/>
            <person name="Riolo M."/>
            <person name="La Spada F."/>
            <person name="Cacciola S.O."/>
            <person name="Dionisio G."/>
        </authorList>
    </citation>
    <scope>NUCLEOTIDE SEQUENCE [LARGE SCALE GENOMIC DNA]</scope>
    <source>
        <strain evidence="3 4">VK10A</strain>
    </source>
</reference>
<evidence type="ECO:0000313" key="3">
    <source>
        <dbReference type="EMBL" id="KAL3665513.1"/>
    </source>
</evidence>
<dbReference type="Pfam" id="PF00188">
    <property type="entry name" value="CAP"/>
    <property type="match status" value="1"/>
</dbReference>
<protein>
    <recommendedName>
        <fullName evidence="2">SCP domain-containing protein</fullName>
    </recommendedName>
</protein>
<organism evidence="3 4">
    <name type="scientific">Phytophthora oleae</name>
    <dbReference type="NCBI Taxonomy" id="2107226"/>
    <lineage>
        <taxon>Eukaryota</taxon>
        <taxon>Sar</taxon>
        <taxon>Stramenopiles</taxon>
        <taxon>Oomycota</taxon>
        <taxon>Peronosporomycetes</taxon>
        <taxon>Peronosporales</taxon>
        <taxon>Peronosporaceae</taxon>
        <taxon>Phytophthora</taxon>
    </lineage>
</organism>
<accession>A0ABD3FFF4</accession>
<evidence type="ECO:0000256" key="1">
    <source>
        <dbReference type="SAM" id="SignalP"/>
    </source>
</evidence>
<dbReference type="SUPFAM" id="SSF55797">
    <property type="entry name" value="PR-1-like"/>
    <property type="match status" value="1"/>
</dbReference>
<evidence type="ECO:0000259" key="2">
    <source>
        <dbReference type="Pfam" id="PF00188"/>
    </source>
</evidence>
<name>A0ABD3FFF4_9STRA</name>
<gene>
    <name evidence="3" type="ORF">V7S43_009548</name>
</gene>
<dbReference type="PANTHER" id="PTHR31157">
    <property type="entry name" value="SCP DOMAIN-CONTAINING PROTEIN"/>
    <property type="match status" value="1"/>
</dbReference>
<feature type="chain" id="PRO_5044759150" description="SCP domain-containing protein" evidence="1">
    <location>
        <begin position="25"/>
        <end position="189"/>
    </location>
</feature>
<dbReference type="CDD" id="cd05379">
    <property type="entry name" value="CAP_bacterial"/>
    <property type="match status" value="1"/>
</dbReference>
<evidence type="ECO:0000313" key="4">
    <source>
        <dbReference type="Proteomes" id="UP001632037"/>
    </source>
</evidence>
<keyword evidence="4" id="KW-1185">Reference proteome</keyword>